<dbReference type="Proteomes" id="UP000003781">
    <property type="component" value="Unassembled WGS sequence"/>
</dbReference>
<dbReference type="AlphaFoldDB" id="A3IXH9"/>
<comment type="caution">
    <text evidence="1">The sequence shown here is derived from an EMBL/GenBank/DDBJ whole genome shotgun (WGS) entry which is preliminary data.</text>
</comment>
<name>A3IXH9_9CHRO</name>
<sequence>MKASTQTLNLAYTDQMLTRAERALCSAPFQLTLFTAMKAKSVPLPYIAGEKGIKEGYILKFLSEQRVERELMWLIQVGLLRREVDGQGITDSFRLTPLGRQIVDKWNTQTGYLPQPAWWERLVNRLSRWFSLPF</sequence>
<keyword evidence="2" id="KW-1185">Reference proteome</keyword>
<dbReference type="eggNOG" id="ENOG5032U5E">
    <property type="taxonomic scope" value="Bacteria"/>
</dbReference>
<dbReference type="OrthoDB" id="512175at2"/>
<dbReference type="InterPro" id="IPR054651">
    <property type="entry name" value="Npun_F0494-like"/>
</dbReference>
<proteinExistence type="predicted"/>
<gene>
    <name evidence="1" type="ORF">CY0110_11927</name>
</gene>
<protein>
    <submittedName>
        <fullName evidence="1">Uncharacterized protein</fullName>
    </submittedName>
</protein>
<dbReference type="EMBL" id="AAXW01000065">
    <property type="protein sequence ID" value="EAZ88826.1"/>
    <property type="molecule type" value="Genomic_DNA"/>
</dbReference>
<reference evidence="1 2" key="1">
    <citation type="submission" date="2007-03" db="EMBL/GenBank/DDBJ databases">
        <authorList>
            <person name="Stal L."/>
            <person name="Ferriera S."/>
            <person name="Johnson J."/>
            <person name="Kravitz S."/>
            <person name="Beeson K."/>
            <person name="Sutton G."/>
            <person name="Rogers Y.-H."/>
            <person name="Friedman R."/>
            <person name="Frazier M."/>
            <person name="Venter J.C."/>
        </authorList>
    </citation>
    <scope>NUCLEOTIDE SEQUENCE [LARGE SCALE GENOMIC DNA]</scope>
    <source>
        <strain evidence="1 2">CCY0110</strain>
    </source>
</reference>
<evidence type="ECO:0000313" key="2">
    <source>
        <dbReference type="Proteomes" id="UP000003781"/>
    </source>
</evidence>
<evidence type="ECO:0000313" key="1">
    <source>
        <dbReference type="EMBL" id="EAZ88826.1"/>
    </source>
</evidence>
<dbReference type="NCBIfam" id="NF045586">
    <property type="entry name" value="Npun_F0494_fam"/>
    <property type="match status" value="1"/>
</dbReference>
<dbReference type="RefSeq" id="WP_008278086.1">
    <property type="nucleotide sequence ID" value="NZ_AAXW01000065.1"/>
</dbReference>
<accession>A3IXH9</accession>
<organism evidence="1 2">
    <name type="scientific">Crocosphaera chwakensis CCY0110</name>
    <dbReference type="NCBI Taxonomy" id="391612"/>
    <lineage>
        <taxon>Bacteria</taxon>
        <taxon>Bacillati</taxon>
        <taxon>Cyanobacteriota</taxon>
        <taxon>Cyanophyceae</taxon>
        <taxon>Oscillatoriophycideae</taxon>
        <taxon>Chroococcales</taxon>
        <taxon>Aphanothecaceae</taxon>
        <taxon>Crocosphaera</taxon>
        <taxon>Crocosphaera chwakensis</taxon>
    </lineage>
</organism>